<evidence type="ECO:0000313" key="4">
    <source>
        <dbReference type="EMBL" id="CAE7268759.1"/>
    </source>
</evidence>
<feature type="region of interest" description="Disordered" evidence="2">
    <location>
        <begin position="472"/>
        <end position="502"/>
    </location>
</feature>
<dbReference type="PROSITE" id="PS51257">
    <property type="entry name" value="PROKAR_LIPOPROTEIN"/>
    <property type="match status" value="1"/>
</dbReference>
<protein>
    <submittedName>
        <fullName evidence="4">Uncharacterized protein</fullName>
    </submittedName>
</protein>
<accession>A0A812MH97</accession>
<organism evidence="4 5">
    <name type="scientific">Symbiodinium pilosum</name>
    <name type="common">Dinoflagellate</name>
    <dbReference type="NCBI Taxonomy" id="2952"/>
    <lineage>
        <taxon>Eukaryota</taxon>
        <taxon>Sar</taxon>
        <taxon>Alveolata</taxon>
        <taxon>Dinophyceae</taxon>
        <taxon>Suessiales</taxon>
        <taxon>Symbiodiniaceae</taxon>
        <taxon>Symbiodinium</taxon>
    </lineage>
</organism>
<dbReference type="Proteomes" id="UP000649617">
    <property type="component" value="Unassembled WGS sequence"/>
</dbReference>
<dbReference type="EMBL" id="CAJNIZ010008557">
    <property type="protein sequence ID" value="CAE7268759.1"/>
    <property type="molecule type" value="Genomic_DNA"/>
</dbReference>
<feature type="signal peptide" evidence="3">
    <location>
        <begin position="1"/>
        <end position="33"/>
    </location>
</feature>
<dbReference type="AlphaFoldDB" id="A0A812MH97"/>
<gene>
    <name evidence="4" type="ORF">SPIL2461_LOCUS5870</name>
</gene>
<feature type="coiled-coil region" evidence="1">
    <location>
        <begin position="842"/>
        <end position="875"/>
    </location>
</feature>
<keyword evidence="5" id="KW-1185">Reference proteome</keyword>
<keyword evidence="1" id="KW-0175">Coiled coil</keyword>
<dbReference type="OrthoDB" id="432842at2759"/>
<name>A0A812MH97_SYMPI</name>
<reference evidence="4" key="1">
    <citation type="submission" date="2021-02" db="EMBL/GenBank/DDBJ databases">
        <authorList>
            <person name="Dougan E. K."/>
            <person name="Rhodes N."/>
            <person name="Thang M."/>
            <person name="Chan C."/>
        </authorList>
    </citation>
    <scope>NUCLEOTIDE SEQUENCE</scope>
</reference>
<feature type="chain" id="PRO_5032342614" evidence="3">
    <location>
        <begin position="34"/>
        <end position="1001"/>
    </location>
</feature>
<evidence type="ECO:0000256" key="2">
    <source>
        <dbReference type="SAM" id="MobiDB-lite"/>
    </source>
</evidence>
<proteinExistence type="predicted"/>
<sequence>MVTCLTRGTRGTPCCRPQQVILLALGLLASCNLQGCLPPDWSFCDCDFRDNFWNSILNDVHLLWDGPDFVRKARDNTTFQGRYLQSPPDDLNCPVSPTVFWKAWPQYGITRGLIEGSMGDLWMPGARDRFKQVCIAGHIALMAICSQHFLVKAARMQEAGDPDHMKWLEASYGHMVAIRNLGQAYQIRQCMGQQGWSLNVGAFHRYTETWIGREAQGTAPQAAFLNGKVDPWQMLFTKPMHHDSESRAAALPDRRVCVPFKDPACWKRKSLLLIETCEHCCNPFEHKSGRGASWCWDDEWTYERCCQQDYKDLVCEVRRKGEEGGCVDCKKSVTYVCMTPPEKRLQDAQNNYNTKVDLFNSLQDKAKTLATDIAATRSDLVDKDGTYRNLHADLNAKLQIWHRAFNNASRLSSAARLQQQDATWNNSNSALQEAQGVLHASQAATSSAQAALSEARRLEQLGSQLLANNESSYNKAKSHHAATEKALTLSQQKQQVAESATTEAEEALKAAAQAAEAALETSESANTSCDATYLSTHRELEEAESARDLLRAQALKAVSDQQVATALHSFSHAQAARACYHRAAIDTASAGARVRSAQHLVNEAQAARNRTAEALNAARKDEDLVQQAIFNCTIGSRGSSASQCLIASTPANKSAKPLTIKSSWQKDLCTSWQGCDAGGCACSDCEAETGYMEPEINSLTRRLQESQRFATEVLKSQREFEPDEDAVYVPPELVTASEAAAEQVSLAREAHAMAGKASKDAESSLTRLKADREAIGKKHLAAQTKLKEARNREKELSSEMSSVQAHLRRNVTALEQMKHRLVEANETALRTAVLVQEAISREAASKEMLANLTQEAERQKRNEQLEAQRKAEAEKHVQSLNQSLADNLTVLVSAWLRQQETAGQASHSSRWSERLLSAAKAVLVNMVGSFESFLENYVISIADKDAAMQVMRAVENLKAVELSALETEKSAEDAAEQTADADLAKAAAEADKTAKRVRDIL</sequence>
<feature type="coiled-coil region" evidence="1">
    <location>
        <begin position="779"/>
        <end position="806"/>
    </location>
</feature>
<evidence type="ECO:0000313" key="5">
    <source>
        <dbReference type="Proteomes" id="UP000649617"/>
    </source>
</evidence>
<keyword evidence="3" id="KW-0732">Signal</keyword>
<evidence type="ECO:0000256" key="1">
    <source>
        <dbReference type="SAM" id="Coils"/>
    </source>
</evidence>
<evidence type="ECO:0000256" key="3">
    <source>
        <dbReference type="SAM" id="SignalP"/>
    </source>
</evidence>
<comment type="caution">
    <text evidence="4">The sequence shown here is derived from an EMBL/GenBank/DDBJ whole genome shotgun (WGS) entry which is preliminary data.</text>
</comment>